<protein>
    <submittedName>
        <fullName evidence="2">Uncharacterized protein</fullName>
    </submittedName>
</protein>
<dbReference type="AlphaFoldDB" id="A0A4C1YW44"/>
<comment type="caution">
    <text evidence="2">The sequence shown here is derived from an EMBL/GenBank/DDBJ whole genome shotgun (WGS) entry which is preliminary data.</text>
</comment>
<gene>
    <name evidence="2" type="ORF">EVAR_65035_1</name>
</gene>
<feature type="region of interest" description="Disordered" evidence="1">
    <location>
        <begin position="27"/>
        <end position="50"/>
    </location>
</feature>
<organism evidence="2 3">
    <name type="scientific">Eumeta variegata</name>
    <name type="common">Bagworm moth</name>
    <name type="synonym">Eumeta japonica</name>
    <dbReference type="NCBI Taxonomy" id="151549"/>
    <lineage>
        <taxon>Eukaryota</taxon>
        <taxon>Metazoa</taxon>
        <taxon>Ecdysozoa</taxon>
        <taxon>Arthropoda</taxon>
        <taxon>Hexapoda</taxon>
        <taxon>Insecta</taxon>
        <taxon>Pterygota</taxon>
        <taxon>Neoptera</taxon>
        <taxon>Endopterygota</taxon>
        <taxon>Lepidoptera</taxon>
        <taxon>Glossata</taxon>
        <taxon>Ditrysia</taxon>
        <taxon>Tineoidea</taxon>
        <taxon>Psychidae</taxon>
        <taxon>Oiketicinae</taxon>
        <taxon>Eumeta</taxon>
    </lineage>
</organism>
<name>A0A4C1YW44_EUMVA</name>
<dbReference type="EMBL" id="BGZK01001376">
    <property type="protein sequence ID" value="GBP78607.1"/>
    <property type="molecule type" value="Genomic_DNA"/>
</dbReference>
<accession>A0A4C1YW44</accession>
<dbReference type="OrthoDB" id="5987936at2759"/>
<evidence type="ECO:0000256" key="1">
    <source>
        <dbReference type="SAM" id="MobiDB-lite"/>
    </source>
</evidence>
<proteinExistence type="predicted"/>
<evidence type="ECO:0000313" key="3">
    <source>
        <dbReference type="Proteomes" id="UP000299102"/>
    </source>
</evidence>
<sequence length="83" mass="9143">MQSRSYGVISKFRREYRRAFCCAPTGQPEPMSTLSRGTTSNKGRRKTQSISLPTVAHCRSSGRCGVTCDTHFIENGSKNGLLS</sequence>
<reference evidence="2 3" key="1">
    <citation type="journal article" date="2019" name="Commun. Biol.">
        <title>The bagworm genome reveals a unique fibroin gene that provides high tensile strength.</title>
        <authorList>
            <person name="Kono N."/>
            <person name="Nakamura H."/>
            <person name="Ohtoshi R."/>
            <person name="Tomita M."/>
            <person name="Numata K."/>
            <person name="Arakawa K."/>
        </authorList>
    </citation>
    <scope>NUCLEOTIDE SEQUENCE [LARGE SCALE GENOMIC DNA]</scope>
</reference>
<keyword evidence="3" id="KW-1185">Reference proteome</keyword>
<evidence type="ECO:0000313" key="2">
    <source>
        <dbReference type="EMBL" id="GBP78607.1"/>
    </source>
</evidence>
<feature type="compositionally biased region" description="Polar residues" evidence="1">
    <location>
        <begin position="30"/>
        <end position="41"/>
    </location>
</feature>
<dbReference type="Proteomes" id="UP000299102">
    <property type="component" value="Unassembled WGS sequence"/>
</dbReference>